<keyword evidence="2" id="KW-0675">Receptor</keyword>
<dbReference type="AlphaFoldDB" id="A0A4Z2IAQ8"/>
<dbReference type="InterPro" id="IPR035897">
    <property type="entry name" value="Toll_tir_struct_dom_sf"/>
</dbReference>
<dbReference type="PROSITE" id="PS50104">
    <property type="entry name" value="TIR"/>
    <property type="match status" value="1"/>
</dbReference>
<comment type="caution">
    <text evidence="2">The sequence shown here is derived from an EMBL/GenBank/DDBJ whole genome shotgun (WGS) entry which is preliminary data.</text>
</comment>
<protein>
    <submittedName>
        <fullName evidence="2">Interleukin-18 receptor accessory protein</fullName>
    </submittedName>
</protein>
<gene>
    <name evidence="2" type="primary">Il18rap</name>
    <name evidence="2" type="ORF">EYF80_015275</name>
</gene>
<reference evidence="2 3" key="1">
    <citation type="submission" date="2019-03" db="EMBL/GenBank/DDBJ databases">
        <title>First draft genome of Liparis tanakae, snailfish: a comprehensive survey of snailfish specific genes.</title>
        <authorList>
            <person name="Kim W."/>
            <person name="Song I."/>
            <person name="Jeong J.-H."/>
            <person name="Kim D."/>
            <person name="Kim S."/>
            <person name="Ryu S."/>
            <person name="Song J.Y."/>
            <person name="Lee S.K."/>
        </authorList>
    </citation>
    <scope>NUCLEOTIDE SEQUENCE [LARGE SCALE GENOMIC DNA]</scope>
    <source>
        <tissue evidence="2">Muscle</tissue>
    </source>
</reference>
<evidence type="ECO:0000313" key="3">
    <source>
        <dbReference type="Proteomes" id="UP000314294"/>
    </source>
</evidence>
<dbReference type="SUPFAM" id="SSF52200">
    <property type="entry name" value="Toll/Interleukin receptor TIR domain"/>
    <property type="match status" value="1"/>
</dbReference>
<dbReference type="Gene3D" id="3.40.50.10140">
    <property type="entry name" value="Toll/interleukin-1 receptor homology (TIR) domain"/>
    <property type="match status" value="1"/>
</dbReference>
<dbReference type="InterPro" id="IPR000157">
    <property type="entry name" value="TIR_dom"/>
</dbReference>
<name>A0A4Z2IAQ8_9TELE</name>
<evidence type="ECO:0000313" key="2">
    <source>
        <dbReference type="EMBL" id="TNN74495.1"/>
    </source>
</evidence>
<proteinExistence type="predicted"/>
<sequence>MLPQVLEDRWGYRLCLLERDVVPGGADYLSNSNAVFVLESGVQALLQNSAVKLLLIWTSRASASLIQTDSPLPMQVQRALKVLPSLDWTSGKPARATSKFWRSLRKAMPDQRVKLVSLMKNQKQLILT</sequence>
<dbReference type="GO" id="GO:0007165">
    <property type="term" value="P:signal transduction"/>
    <property type="evidence" value="ECO:0007669"/>
    <property type="project" value="InterPro"/>
</dbReference>
<dbReference type="EMBL" id="SRLO01000113">
    <property type="protein sequence ID" value="TNN74495.1"/>
    <property type="molecule type" value="Genomic_DNA"/>
</dbReference>
<feature type="domain" description="TIR" evidence="1">
    <location>
        <begin position="1"/>
        <end position="108"/>
    </location>
</feature>
<accession>A0A4Z2IAQ8</accession>
<keyword evidence="3" id="KW-1185">Reference proteome</keyword>
<evidence type="ECO:0000259" key="1">
    <source>
        <dbReference type="PROSITE" id="PS50104"/>
    </source>
</evidence>
<organism evidence="2 3">
    <name type="scientific">Liparis tanakae</name>
    <name type="common">Tanaka's snailfish</name>
    <dbReference type="NCBI Taxonomy" id="230148"/>
    <lineage>
        <taxon>Eukaryota</taxon>
        <taxon>Metazoa</taxon>
        <taxon>Chordata</taxon>
        <taxon>Craniata</taxon>
        <taxon>Vertebrata</taxon>
        <taxon>Euteleostomi</taxon>
        <taxon>Actinopterygii</taxon>
        <taxon>Neopterygii</taxon>
        <taxon>Teleostei</taxon>
        <taxon>Neoteleostei</taxon>
        <taxon>Acanthomorphata</taxon>
        <taxon>Eupercaria</taxon>
        <taxon>Perciformes</taxon>
        <taxon>Cottioidei</taxon>
        <taxon>Cottales</taxon>
        <taxon>Liparidae</taxon>
        <taxon>Liparis</taxon>
    </lineage>
</organism>
<dbReference type="OrthoDB" id="6019866at2759"/>
<dbReference type="Proteomes" id="UP000314294">
    <property type="component" value="Unassembled WGS sequence"/>
</dbReference>